<protein>
    <recommendedName>
        <fullName evidence="1">Bacteriophage phiJL001 Gp84 C-terminal domain-containing protein</fullName>
    </recommendedName>
</protein>
<dbReference type="HOGENOM" id="CLU_089965_0_0_5"/>
<gene>
    <name evidence="2" type="ordered locus">OTBS_0675</name>
</gene>
<evidence type="ECO:0000313" key="3">
    <source>
        <dbReference type="Proteomes" id="UP000001565"/>
    </source>
</evidence>
<accession>A5CD66</accession>
<dbReference type="AlphaFoldDB" id="A5CD66"/>
<evidence type="ECO:0000259" key="1">
    <source>
        <dbReference type="Pfam" id="PF09356"/>
    </source>
</evidence>
<dbReference type="Pfam" id="PF09356">
    <property type="entry name" value="Phage_BR0599"/>
    <property type="match status" value="1"/>
</dbReference>
<dbReference type="eggNOG" id="COG5449">
    <property type="taxonomic scope" value="Bacteria"/>
</dbReference>
<dbReference type="InterPro" id="IPR011928">
    <property type="entry name" value="Phage_phiJL001_Gp84"/>
</dbReference>
<reference evidence="2 3" key="1">
    <citation type="journal article" date="2007" name="Proc. Natl. Acad. Sci. U.S.A.">
        <title>The Orientia tsutsugamushi genome reveals massive proliferation of conjugative type IV secretion system and host-cell interaction genes.</title>
        <authorList>
            <person name="Cho N.-H."/>
            <person name="Kim H.-R."/>
            <person name="Lee J.-H."/>
            <person name="Kim S.-Y."/>
            <person name="Kim J."/>
            <person name="Cha S."/>
            <person name="Kim S.-Y."/>
            <person name="Darby A.C."/>
            <person name="Fuxelius H.-H."/>
            <person name="Yin J."/>
            <person name="Kim J.H."/>
            <person name="Kim J."/>
            <person name="Lee S.J."/>
            <person name="Koh Y.-S."/>
            <person name="Jang W.-J."/>
            <person name="Park K.-H."/>
            <person name="Andersson S.G.E."/>
            <person name="Choi M.-S."/>
            <person name="Kim I.-S."/>
        </authorList>
    </citation>
    <scope>NUCLEOTIDE SEQUENCE [LARGE SCALE GENOMIC DNA]</scope>
    <source>
        <strain evidence="2 3">Boryong</strain>
    </source>
</reference>
<sequence>MVIMRIFSDEFANKINNSNNIDFCYKITLFSGEKLYLTSSPTSILLGKNLYLPNSGLVINSINLNDSGEAIAEIEGIFEKQGITYEHILHNLRIEILITVDQTSYNDFFTFYCIEVNHDTVKFCLSLSSIGIKLYQTILKTYSKSCRANLGDKYCKINTDQYTKSYKVHNIQANDIIVIDCCPQAINYAYGKAVFSSKHKFNIVKHYNTPLMNNNSIIETSITIPEFLHNTSEIKLTIGCDKTFNNCIQKFNNAINFRGEPFIDTLKTFK</sequence>
<organism evidence="2 3">
    <name type="scientific">Orientia tsutsugamushi (strain Boryong)</name>
    <name type="common">Rickettsia tsutsugamushi</name>
    <dbReference type="NCBI Taxonomy" id="357244"/>
    <lineage>
        <taxon>Bacteria</taxon>
        <taxon>Pseudomonadati</taxon>
        <taxon>Pseudomonadota</taxon>
        <taxon>Alphaproteobacteria</taxon>
        <taxon>Rickettsiales</taxon>
        <taxon>Rickettsiaceae</taxon>
        <taxon>Rickettsieae</taxon>
        <taxon>Orientia</taxon>
    </lineage>
</organism>
<feature type="domain" description="Bacteriophage phiJL001 Gp84 C-terminal" evidence="1">
    <location>
        <begin position="188"/>
        <end position="264"/>
    </location>
</feature>
<name>A5CD66_ORITB</name>
<dbReference type="Pfam" id="PF09931">
    <property type="entry name" value="Phage_phiJL001_Gp84_N"/>
    <property type="match status" value="1"/>
</dbReference>
<dbReference type="EMBL" id="AM494475">
    <property type="protein sequence ID" value="CAM79741.1"/>
    <property type="molecule type" value="Genomic_DNA"/>
</dbReference>
<evidence type="ECO:0000313" key="2">
    <source>
        <dbReference type="EMBL" id="CAM79741.1"/>
    </source>
</evidence>
<dbReference type="InterPro" id="IPR018964">
    <property type="entry name" value="Phage_phiJL001_Gp84_C"/>
</dbReference>
<dbReference type="KEGG" id="ots:OTBS_0675"/>
<dbReference type="Proteomes" id="UP000001565">
    <property type="component" value="Chromosome"/>
</dbReference>
<dbReference type="NCBIfam" id="TIGR02218">
    <property type="entry name" value="phg_TIGR02218"/>
    <property type="match status" value="1"/>
</dbReference>
<proteinExistence type="predicted"/>